<organism evidence="1 2">
    <name type="scientific">Phytohabitans kaempferiae</name>
    <dbReference type="NCBI Taxonomy" id="1620943"/>
    <lineage>
        <taxon>Bacteria</taxon>
        <taxon>Bacillati</taxon>
        <taxon>Actinomycetota</taxon>
        <taxon>Actinomycetes</taxon>
        <taxon>Micromonosporales</taxon>
        <taxon>Micromonosporaceae</taxon>
    </lineage>
</organism>
<sequence length="189" mass="20690">MNLHRCLLCVDGMMPAGIHPVFGPVYRICPCCHTLCLSCDGRAVFPASGGYASELLFTALYTLGYDTDCCRACLGITNLWPPDTDLATVPQLPDITVYIPTHRQPSTQDNDADTIHRAEKVLRTIADRYYADCQTYAHSYVNNRTVIRARMNATAAIGDMLADALGIAAPDWEAMRELATDHPDPGVSP</sequence>
<protein>
    <submittedName>
        <fullName evidence="1">Uncharacterized protein</fullName>
    </submittedName>
</protein>
<evidence type="ECO:0000313" key="2">
    <source>
        <dbReference type="Proteomes" id="UP001589867"/>
    </source>
</evidence>
<dbReference type="EMBL" id="JBHLUH010000012">
    <property type="protein sequence ID" value="MFC0528205.1"/>
    <property type="molecule type" value="Genomic_DNA"/>
</dbReference>
<gene>
    <name evidence="1" type="ORF">ACFFIA_11080</name>
</gene>
<dbReference type="RefSeq" id="WP_377249432.1">
    <property type="nucleotide sequence ID" value="NZ_JBHLUH010000012.1"/>
</dbReference>
<keyword evidence="2" id="KW-1185">Reference proteome</keyword>
<accession>A0ABV6M0I4</accession>
<dbReference type="Proteomes" id="UP001589867">
    <property type="component" value="Unassembled WGS sequence"/>
</dbReference>
<name>A0ABV6M0I4_9ACTN</name>
<comment type="caution">
    <text evidence="1">The sequence shown here is derived from an EMBL/GenBank/DDBJ whole genome shotgun (WGS) entry which is preliminary data.</text>
</comment>
<evidence type="ECO:0000313" key="1">
    <source>
        <dbReference type="EMBL" id="MFC0528205.1"/>
    </source>
</evidence>
<reference evidence="1 2" key="1">
    <citation type="submission" date="2024-09" db="EMBL/GenBank/DDBJ databases">
        <authorList>
            <person name="Sun Q."/>
            <person name="Mori K."/>
        </authorList>
    </citation>
    <scope>NUCLEOTIDE SEQUENCE [LARGE SCALE GENOMIC DNA]</scope>
    <source>
        <strain evidence="1 2">TBRC 3947</strain>
    </source>
</reference>
<proteinExistence type="predicted"/>